<name>A0A8H3ZKA6_9PEZI</name>
<keyword evidence="1" id="KW-0812">Transmembrane</keyword>
<dbReference type="AlphaFoldDB" id="A0A8H3ZKA6"/>
<feature type="non-terminal residue" evidence="2">
    <location>
        <position position="1"/>
    </location>
</feature>
<keyword evidence="3" id="KW-1185">Reference proteome</keyword>
<evidence type="ECO:0000256" key="1">
    <source>
        <dbReference type="SAM" id="Phobius"/>
    </source>
</evidence>
<dbReference type="EMBL" id="WOWK01000299">
    <property type="protein sequence ID" value="KAF0314860.1"/>
    <property type="molecule type" value="Genomic_DNA"/>
</dbReference>
<evidence type="ECO:0000313" key="3">
    <source>
        <dbReference type="Proteomes" id="UP000434172"/>
    </source>
</evidence>
<dbReference type="Proteomes" id="UP000434172">
    <property type="component" value="Unassembled WGS sequence"/>
</dbReference>
<gene>
    <name evidence="2" type="ORF">GQ607_017908</name>
</gene>
<keyword evidence="1" id="KW-1133">Transmembrane helix</keyword>
<sequence>PKLSFRLDFYSFLVINLVFILRILSAYFYYKLLIKSKINHFSF</sequence>
<organism evidence="2 3">
    <name type="scientific">Colletotrichum asianum</name>
    <dbReference type="NCBI Taxonomy" id="702518"/>
    <lineage>
        <taxon>Eukaryota</taxon>
        <taxon>Fungi</taxon>
        <taxon>Dikarya</taxon>
        <taxon>Ascomycota</taxon>
        <taxon>Pezizomycotina</taxon>
        <taxon>Sordariomycetes</taxon>
        <taxon>Hypocreomycetidae</taxon>
        <taxon>Glomerellales</taxon>
        <taxon>Glomerellaceae</taxon>
        <taxon>Colletotrichum</taxon>
        <taxon>Colletotrichum gloeosporioides species complex</taxon>
    </lineage>
</organism>
<evidence type="ECO:0000313" key="2">
    <source>
        <dbReference type="EMBL" id="KAF0314860.1"/>
    </source>
</evidence>
<protein>
    <submittedName>
        <fullName evidence="2">Uncharacterized protein</fullName>
    </submittedName>
</protein>
<accession>A0A8H3ZKA6</accession>
<proteinExistence type="predicted"/>
<reference evidence="2 3" key="1">
    <citation type="submission" date="2019-12" db="EMBL/GenBank/DDBJ databases">
        <title>A genome sequence resource for the geographically widespread anthracnose pathogen Colletotrichum asianum.</title>
        <authorList>
            <person name="Meng Y."/>
        </authorList>
    </citation>
    <scope>NUCLEOTIDE SEQUENCE [LARGE SCALE GENOMIC DNA]</scope>
    <source>
        <strain evidence="2 3">ICMP 18580</strain>
    </source>
</reference>
<keyword evidence="1" id="KW-0472">Membrane</keyword>
<comment type="caution">
    <text evidence="2">The sequence shown here is derived from an EMBL/GenBank/DDBJ whole genome shotgun (WGS) entry which is preliminary data.</text>
</comment>
<feature type="transmembrane region" description="Helical" evidence="1">
    <location>
        <begin position="12"/>
        <end position="30"/>
    </location>
</feature>